<evidence type="ECO:0000256" key="1">
    <source>
        <dbReference type="SAM" id="Phobius"/>
    </source>
</evidence>
<keyword evidence="1" id="KW-1133">Transmembrane helix</keyword>
<keyword evidence="1" id="KW-0812">Transmembrane</keyword>
<dbReference type="EMBL" id="KN832991">
    <property type="protein sequence ID" value="KIM83369.1"/>
    <property type="molecule type" value="Genomic_DNA"/>
</dbReference>
<evidence type="ECO:0000313" key="3">
    <source>
        <dbReference type="Proteomes" id="UP000054166"/>
    </source>
</evidence>
<proteinExistence type="predicted"/>
<organism evidence="2 3">
    <name type="scientific">Piloderma croceum (strain F 1598)</name>
    <dbReference type="NCBI Taxonomy" id="765440"/>
    <lineage>
        <taxon>Eukaryota</taxon>
        <taxon>Fungi</taxon>
        <taxon>Dikarya</taxon>
        <taxon>Basidiomycota</taxon>
        <taxon>Agaricomycotina</taxon>
        <taxon>Agaricomycetes</taxon>
        <taxon>Agaricomycetidae</taxon>
        <taxon>Atheliales</taxon>
        <taxon>Atheliaceae</taxon>
        <taxon>Piloderma</taxon>
    </lineage>
</organism>
<dbReference type="InParanoid" id="A0A0C3FV90"/>
<dbReference type="STRING" id="765440.A0A0C3FV90"/>
<reference evidence="2 3" key="1">
    <citation type="submission" date="2014-04" db="EMBL/GenBank/DDBJ databases">
        <authorList>
            <consortium name="DOE Joint Genome Institute"/>
            <person name="Kuo A."/>
            <person name="Tarkka M."/>
            <person name="Buscot F."/>
            <person name="Kohler A."/>
            <person name="Nagy L.G."/>
            <person name="Floudas D."/>
            <person name="Copeland A."/>
            <person name="Barry K.W."/>
            <person name="Cichocki N."/>
            <person name="Veneault-Fourrey C."/>
            <person name="LaButti K."/>
            <person name="Lindquist E.A."/>
            <person name="Lipzen A."/>
            <person name="Lundell T."/>
            <person name="Morin E."/>
            <person name="Murat C."/>
            <person name="Sun H."/>
            <person name="Tunlid A."/>
            <person name="Henrissat B."/>
            <person name="Grigoriev I.V."/>
            <person name="Hibbett D.S."/>
            <person name="Martin F."/>
            <person name="Nordberg H.P."/>
            <person name="Cantor M.N."/>
            <person name="Hua S.X."/>
        </authorList>
    </citation>
    <scope>NUCLEOTIDE SEQUENCE [LARGE SCALE GENOMIC DNA]</scope>
    <source>
        <strain evidence="2 3">F 1598</strain>
    </source>
</reference>
<name>A0A0C3FV90_PILCF</name>
<dbReference type="HOGENOM" id="CLU_2134467_0_0_1"/>
<dbReference type="AlphaFoldDB" id="A0A0C3FV90"/>
<dbReference type="Proteomes" id="UP000054166">
    <property type="component" value="Unassembled WGS sequence"/>
</dbReference>
<accession>A0A0C3FV90</accession>
<feature type="transmembrane region" description="Helical" evidence="1">
    <location>
        <begin position="20"/>
        <end position="41"/>
    </location>
</feature>
<reference evidence="3" key="2">
    <citation type="submission" date="2015-01" db="EMBL/GenBank/DDBJ databases">
        <title>Evolutionary Origins and Diversification of the Mycorrhizal Mutualists.</title>
        <authorList>
            <consortium name="DOE Joint Genome Institute"/>
            <consortium name="Mycorrhizal Genomics Consortium"/>
            <person name="Kohler A."/>
            <person name="Kuo A."/>
            <person name="Nagy L.G."/>
            <person name="Floudas D."/>
            <person name="Copeland A."/>
            <person name="Barry K.W."/>
            <person name="Cichocki N."/>
            <person name="Veneault-Fourrey C."/>
            <person name="LaButti K."/>
            <person name="Lindquist E.A."/>
            <person name="Lipzen A."/>
            <person name="Lundell T."/>
            <person name="Morin E."/>
            <person name="Murat C."/>
            <person name="Riley R."/>
            <person name="Ohm R."/>
            <person name="Sun H."/>
            <person name="Tunlid A."/>
            <person name="Henrissat B."/>
            <person name="Grigoriev I.V."/>
            <person name="Hibbett D.S."/>
            <person name="Martin F."/>
        </authorList>
    </citation>
    <scope>NUCLEOTIDE SEQUENCE [LARGE SCALE GENOMIC DNA]</scope>
    <source>
        <strain evidence="3">F 1598</strain>
    </source>
</reference>
<gene>
    <name evidence="2" type="ORF">PILCRDRAFT_441229</name>
</gene>
<sequence>MASNSFQSSHFRLDRFSKLFYVSAVLFNGFIFVVMISPFVFPVNAKLALSLARSPCSGSLSRYFIPQEKWLSKKQMSPALHAAHLSKGTVGKTSKSTWAGSVRYVARSDRDDI</sequence>
<evidence type="ECO:0000313" key="2">
    <source>
        <dbReference type="EMBL" id="KIM83369.1"/>
    </source>
</evidence>
<keyword evidence="3" id="KW-1185">Reference proteome</keyword>
<protein>
    <submittedName>
        <fullName evidence="2">Uncharacterized protein</fullName>
    </submittedName>
</protein>
<keyword evidence="1" id="KW-0472">Membrane</keyword>